<dbReference type="InterPro" id="IPR035892">
    <property type="entry name" value="C2_domain_sf"/>
</dbReference>
<gene>
    <name evidence="11" type="ORF">K402DRAFT_337453</name>
</gene>
<feature type="compositionally biased region" description="Polar residues" evidence="7">
    <location>
        <begin position="58"/>
        <end position="82"/>
    </location>
</feature>
<dbReference type="CDD" id="cd13360">
    <property type="entry name" value="PH_PLC_fungal"/>
    <property type="match status" value="1"/>
</dbReference>
<dbReference type="CDD" id="cd08598">
    <property type="entry name" value="PI-PLC1c_yeast"/>
    <property type="match status" value="1"/>
</dbReference>
<dbReference type="PRINTS" id="PR00390">
    <property type="entry name" value="PHPHLIPASEC"/>
</dbReference>
<dbReference type="SUPFAM" id="SSF47473">
    <property type="entry name" value="EF-hand"/>
    <property type="match status" value="1"/>
</dbReference>
<dbReference type="Pfam" id="PF00387">
    <property type="entry name" value="PI-PLC-Y"/>
    <property type="match status" value="1"/>
</dbReference>
<dbReference type="GO" id="GO:0005509">
    <property type="term" value="F:calcium ion binding"/>
    <property type="evidence" value="ECO:0007669"/>
    <property type="project" value="InterPro"/>
</dbReference>
<dbReference type="GO" id="GO:0048015">
    <property type="term" value="P:phosphatidylinositol-mediated signaling"/>
    <property type="evidence" value="ECO:0007669"/>
    <property type="project" value="TreeGrafter"/>
</dbReference>
<dbReference type="EC" id="3.1.4.11" evidence="1 6"/>
<dbReference type="InterPro" id="IPR000008">
    <property type="entry name" value="C2_dom"/>
</dbReference>
<dbReference type="OrthoDB" id="269822at2759"/>
<dbReference type="InterPro" id="IPR002048">
    <property type="entry name" value="EF_hand_dom"/>
</dbReference>
<evidence type="ECO:0000259" key="9">
    <source>
        <dbReference type="PROSITE" id="PS50008"/>
    </source>
</evidence>
<feature type="domain" description="C2" evidence="8">
    <location>
        <begin position="879"/>
        <end position="1042"/>
    </location>
</feature>
<feature type="compositionally biased region" description="Low complexity" evidence="7">
    <location>
        <begin position="721"/>
        <end position="744"/>
    </location>
</feature>
<keyword evidence="3 6" id="KW-0442">Lipid degradation</keyword>
<reference evidence="11" key="1">
    <citation type="journal article" date="2020" name="Stud. Mycol.">
        <title>101 Dothideomycetes genomes: a test case for predicting lifestyles and emergence of pathogens.</title>
        <authorList>
            <person name="Haridas S."/>
            <person name="Albert R."/>
            <person name="Binder M."/>
            <person name="Bloem J."/>
            <person name="Labutti K."/>
            <person name="Salamov A."/>
            <person name="Andreopoulos B."/>
            <person name="Baker S."/>
            <person name="Barry K."/>
            <person name="Bills G."/>
            <person name="Bluhm B."/>
            <person name="Cannon C."/>
            <person name="Castanera R."/>
            <person name="Culley D."/>
            <person name="Daum C."/>
            <person name="Ezra D."/>
            <person name="Gonzalez J."/>
            <person name="Henrissat B."/>
            <person name="Kuo A."/>
            <person name="Liang C."/>
            <person name="Lipzen A."/>
            <person name="Lutzoni F."/>
            <person name="Magnuson J."/>
            <person name="Mondo S."/>
            <person name="Nolan M."/>
            <person name="Ohm R."/>
            <person name="Pangilinan J."/>
            <person name="Park H.-J."/>
            <person name="Ramirez L."/>
            <person name="Alfaro M."/>
            <person name="Sun H."/>
            <person name="Tritt A."/>
            <person name="Yoshinaga Y."/>
            <person name="Zwiers L.-H."/>
            <person name="Turgeon B."/>
            <person name="Goodwin S."/>
            <person name="Spatafora J."/>
            <person name="Crous P."/>
            <person name="Grigoriev I."/>
        </authorList>
    </citation>
    <scope>NUCLEOTIDE SEQUENCE</scope>
    <source>
        <strain evidence="11">CBS 113979</strain>
    </source>
</reference>
<keyword evidence="4 6" id="KW-0443">Lipid metabolism</keyword>
<evidence type="ECO:0000256" key="2">
    <source>
        <dbReference type="ARBA" id="ARBA00022801"/>
    </source>
</evidence>
<evidence type="ECO:0000313" key="11">
    <source>
        <dbReference type="EMBL" id="KAF1983949.1"/>
    </source>
</evidence>
<dbReference type="GO" id="GO:0051209">
    <property type="term" value="P:release of sequestered calcium ion into cytosol"/>
    <property type="evidence" value="ECO:0007669"/>
    <property type="project" value="TreeGrafter"/>
</dbReference>
<dbReference type="InterPro" id="IPR001711">
    <property type="entry name" value="PLipase_C_Pinositol-sp_Y"/>
</dbReference>
<feature type="compositionally biased region" description="Polar residues" evidence="7">
    <location>
        <begin position="101"/>
        <end position="113"/>
    </location>
</feature>
<dbReference type="SUPFAM" id="SSF50729">
    <property type="entry name" value="PH domain-like"/>
    <property type="match status" value="1"/>
</dbReference>
<dbReference type="AlphaFoldDB" id="A0A6G1GT65"/>
<dbReference type="PROSITE" id="PS50222">
    <property type="entry name" value="EF_HAND_2"/>
    <property type="match status" value="1"/>
</dbReference>
<evidence type="ECO:0000313" key="12">
    <source>
        <dbReference type="Proteomes" id="UP000800041"/>
    </source>
</evidence>
<dbReference type="CDD" id="cd16207">
    <property type="entry name" value="EFh_ScPlc1p_like"/>
    <property type="match status" value="1"/>
</dbReference>
<dbReference type="PANTHER" id="PTHR10336:SF36">
    <property type="entry name" value="1-PHOSPHATIDYLINOSITOL 4,5-BISPHOSPHATE PHOSPHODIESTERASE BETA-4"/>
    <property type="match status" value="1"/>
</dbReference>
<name>A0A6G1GT65_9PEZI</name>
<dbReference type="PANTHER" id="PTHR10336">
    <property type="entry name" value="PHOSPHOINOSITIDE-SPECIFIC PHOSPHOLIPASE C FAMILY PROTEIN"/>
    <property type="match status" value="1"/>
</dbReference>
<sequence>MQKAKSYPTTLPPQELFARPTLPKQLITTIPFTVTPATAAPNSSRTSPTSLASALETNISQQSVQSTPDFSKSPGCSQSSLPLSIGVPDAALDAQSPPLHTGSSTSEAVSTVRSPGIMRRLSRGAHNKLSRARRTSTSRADRDQSAGPVFMRRRSDSNRGMQEGNDVSDFELEPYGEEALDDQGETFVPGSFENALGITTGRSSISSGMEGTVAPTRCMMLQQGTPLEKYTKKKKRTFIFRLDFDSAKICWDTSKPAKKLYIDDIRSITTRADARHYREDCQAPPHLESRWFTLVYTEADSSRTKQMHLVAPDDYTFRLWTTVLEETSQSRIRRAKELAGGAEKGVKYVWHREMSKKFSNGEHAEADEKLSFEEIRQICRSNHINCTEATLKYQFDRADSEKNGFLRYPQFQNLIKQLKERQDIKKIYLTSKPDAEAEIDMEHFFKFLVSTQGVDVEKDRAHWTKVFEKNAKTFKTRTGASPAASDNDAPPTLSLAGFQNFLSSPQNPALVPSSANPSLDRPLNEYFISCSHNTYLEGRQVADKSSTEAYITALQKGCRCIEIDCWDGSDGRPVVKHGRALTTAVLFADCISVIARYAFLASEYPLIISLEVHCNAEQQATMVDIMLKGFGEQLLQIPLSDDNYILPSPEQLKRKILIKVKAPEDAEESASFSELPSARRPRGLSSPFTRPITIDNAGIPPVPLSSPPSISPPDRQGSFWTTPKTTATASPNTSADDSDSAAPSVEKKKKKTNKITKVLGDLGVYTRGIKYSDFKSPEAKTYNHIYSFGERTFHNTCTRDHTAKALLEEHNKRYLMRVYPHGGRIMSDNFDPLIFWRRGVQMAALNWQKNDVAMQINHAMFAAGTDKTGYVLKPVEMRPAHHLADIPLEQPSKVCKKLVKFSVEIVSAQQLPRPRSLNSDVKFNPYVVIEMYSAEDKGLGVATAQGGMDASGRADRRGMSGIGMPVKKYTRAIEGNGYDPTWDQPITLTLTTKYPSLVFVRWCVYHSPNPNRIYEGDQAPLATYTAKLSSLQQGYRHLPLYDQHGDQYLFSNLFCKIAKEDHVDLAETSHATSVACSTDGTASPNSPPIDGRSGKRDFFKRAFSRTPSERKRKDTKESTTSGESGFFSRTTSVEK</sequence>
<keyword evidence="12" id="KW-1185">Reference proteome</keyword>
<evidence type="ECO:0000259" key="8">
    <source>
        <dbReference type="PROSITE" id="PS50004"/>
    </source>
</evidence>
<dbReference type="SMART" id="SM00149">
    <property type="entry name" value="PLCYc"/>
    <property type="match status" value="1"/>
</dbReference>
<organism evidence="11 12">
    <name type="scientific">Aulographum hederae CBS 113979</name>
    <dbReference type="NCBI Taxonomy" id="1176131"/>
    <lineage>
        <taxon>Eukaryota</taxon>
        <taxon>Fungi</taxon>
        <taxon>Dikarya</taxon>
        <taxon>Ascomycota</taxon>
        <taxon>Pezizomycotina</taxon>
        <taxon>Dothideomycetes</taxon>
        <taxon>Pleosporomycetidae</taxon>
        <taxon>Aulographales</taxon>
        <taxon>Aulographaceae</taxon>
    </lineage>
</organism>
<dbReference type="InterPro" id="IPR000909">
    <property type="entry name" value="PLipase_C_PInositol-sp_X_dom"/>
</dbReference>
<dbReference type="SUPFAM" id="SSF51695">
    <property type="entry name" value="PLC-like phosphodiesterases"/>
    <property type="match status" value="1"/>
</dbReference>
<dbReference type="SMART" id="SM00148">
    <property type="entry name" value="PLCXc"/>
    <property type="match status" value="1"/>
</dbReference>
<dbReference type="InterPro" id="IPR037755">
    <property type="entry name" value="Plc1_PH"/>
</dbReference>
<evidence type="ECO:0000256" key="1">
    <source>
        <dbReference type="ARBA" id="ARBA00012368"/>
    </source>
</evidence>
<accession>A0A6G1GT65</accession>
<feature type="compositionally biased region" description="Polar residues" evidence="7">
    <location>
        <begin position="1074"/>
        <end position="1084"/>
    </location>
</feature>
<protein>
    <recommendedName>
        <fullName evidence="1 6">Phosphoinositide phospholipase C</fullName>
        <ecNumber evidence="1 6">3.1.4.11</ecNumber>
    </recommendedName>
</protein>
<dbReference type="Pfam" id="PF00388">
    <property type="entry name" value="PI-PLC-X"/>
    <property type="match status" value="1"/>
</dbReference>
<dbReference type="GO" id="GO:0004435">
    <property type="term" value="F:phosphatidylinositol-4,5-bisphosphate phospholipase C activity"/>
    <property type="evidence" value="ECO:0007669"/>
    <property type="project" value="UniProtKB-EC"/>
</dbReference>
<feature type="region of interest" description="Disordered" evidence="7">
    <location>
        <begin position="1074"/>
        <end position="1135"/>
    </location>
</feature>
<evidence type="ECO:0000259" key="10">
    <source>
        <dbReference type="PROSITE" id="PS50222"/>
    </source>
</evidence>
<feature type="compositionally biased region" description="Polar residues" evidence="7">
    <location>
        <begin position="1118"/>
        <end position="1135"/>
    </location>
</feature>
<feature type="region of interest" description="Disordered" evidence="7">
    <location>
        <begin position="668"/>
        <end position="751"/>
    </location>
</feature>
<dbReference type="PROSITE" id="PS50008">
    <property type="entry name" value="PIPLC_Y_DOMAIN"/>
    <property type="match status" value="1"/>
</dbReference>
<dbReference type="Proteomes" id="UP000800041">
    <property type="component" value="Unassembled WGS sequence"/>
</dbReference>
<dbReference type="EMBL" id="ML977171">
    <property type="protein sequence ID" value="KAF1983949.1"/>
    <property type="molecule type" value="Genomic_DNA"/>
</dbReference>
<dbReference type="Gene3D" id="2.60.40.150">
    <property type="entry name" value="C2 domain"/>
    <property type="match status" value="1"/>
</dbReference>
<evidence type="ECO:0000256" key="3">
    <source>
        <dbReference type="ARBA" id="ARBA00022963"/>
    </source>
</evidence>
<feature type="domain" description="EF-hand" evidence="10">
    <location>
        <begin position="386"/>
        <end position="421"/>
    </location>
</feature>
<comment type="catalytic activity">
    <reaction evidence="6">
        <text>a 1,2-diacyl-sn-glycero-3-phospho-(1D-myo-inositol-4,5-bisphosphate) + H2O = 1D-myo-inositol 1,4,5-trisphosphate + a 1,2-diacyl-sn-glycerol + H(+)</text>
        <dbReference type="Rhea" id="RHEA:33179"/>
        <dbReference type="ChEBI" id="CHEBI:15377"/>
        <dbReference type="ChEBI" id="CHEBI:15378"/>
        <dbReference type="ChEBI" id="CHEBI:17815"/>
        <dbReference type="ChEBI" id="CHEBI:58456"/>
        <dbReference type="ChEBI" id="CHEBI:203600"/>
        <dbReference type="EC" id="3.1.4.11"/>
    </reaction>
</comment>
<feature type="compositionally biased region" description="Basic residues" evidence="7">
    <location>
        <begin position="120"/>
        <end position="136"/>
    </location>
</feature>
<dbReference type="PROSITE" id="PS50004">
    <property type="entry name" value="C2"/>
    <property type="match status" value="1"/>
</dbReference>
<keyword evidence="5" id="KW-0807">Transducer</keyword>
<evidence type="ECO:0000256" key="5">
    <source>
        <dbReference type="ARBA" id="ARBA00023224"/>
    </source>
</evidence>
<proteinExistence type="predicted"/>
<keyword evidence="2 6" id="KW-0378">Hydrolase</keyword>
<feature type="region of interest" description="Disordered" evidence="7">
    <location>
        <begin position="58"/>
        <end position="168"/>
    </location>
</feature>
<evidence type="ECO:0000256" key="7">
    <source>
        <dbReference type="SAM" id="MobiDB-lite"/>
    </source>
</evidence>
<feature type="domain" description="PI-PLC Y-box" evidence="9">
    <location>
        <begin position="759"/>
        <end position="878"/>
    </location>
</feature>
<dbReference type="PROSITE" id="PS50007">
    <property type="entry name" value="PIPLC_X_DOMAIN"/>
    <property type="match status" value="1"/>
</dbReference>
<feature type="compositionally biased region" description="Basic and acidic residues" evidence="7">
    <location>
        <begin position="1107"/>
        <end position="1117"/>
    </location>
</feature>
<feature type="compositionally biased region" description="Pro residues" evidence="7">
    <location>
        <begin position="700"/>
        <end position="711"/>
    </location>
</feature>
<dbReference type="InterPro" id="IPR011993">
    <property type="entry name" value="PH-like_dom_sf"/>
</dbReference>
<dbReference type="InterPro" id="IPR001192">
    <property type="entry name" value="PI-PLC_fam"/>
</dbReference>
<dbReference type="Gene3D" id="3.20.20.190">
    <property type="entry name" value="Phosphatidylinositol (PI) phosphodiesterase"/>
    <property type="match status" value="1"/>
</dbReference>
<dbReference type="InterPro" id="IPR011992">
    <property type="entry name" value="EF-hand-dom_pair"/>
</dbReference>
<dbReference type="Gene3D" id="1.10.238.10">
    <property type="entry name" value="EF-hand"/>
    <property type="match status" value="1"/>
</dbReference>
<evidence type="ECO:0000256" key="4">
    <source>
        <dbReference type="ARBA" id="ARBA00023098"/>
    </source>
</evidence>
<dbReference type="GO" id="GO:0016042">
    <property type="term" value="P:lipid catabolic process"/>
    <property type="evidence" value="ECO:0007669"/>
    <property type="project" value="UniProtKB-KW"/>
</dbReference>
<dbReference type="Gene3D" id="2.30.29.30">
    <property type="entry name" value="Pleckstrin-homology domain (PH domain)/Phosphotyrosine-binding domain (PTB)"/>
    <property type="match status" value="1"/>
</dbReference>
<dbReference type="SMART" id="SM00239">
    <property type="entry name" value="C2"/>
    <property type="match status" value="1"/>
</dbReference>
<evidence type="ECO:0000256" key="6">
    <source>
        <dbReference type="RuleBase" id="RU361133"/>
    </source>
</evidence>
<dbReference type="InterPro" id="IPR017946">
    <property type="entry name" value="PLC-like_Pdiesterase_TIM-brl"/>
</dbReference>
<dbReference type="SUPFAM" id="SSF49562">
    <property type="entry name" value="C2 domain (Calcium/lipid-binding domain, CaLB)"/>
    <property type="match status" value="1"/>
</dbReference>
<dbReference type="CDD" id="cd00275">
    <property type="entry name" value="C2_PLC_like"/>
    <property type="match status" value="1"/>
</dbReference>